<gene>
    <name evidence="2" type="ORF">EGH21_10650</name>
</gene>
<dbReference type="Proteomes" id="UP001430377">
    <property type="component" value="Unassembled WGS sequence"/>
</dbReference>
<dbReference type="EMBL" id="RKLR01000003">
    <property type="protein sequence ID" value="MBX0323488.1"/>
    <property type="molecule type" value="Genomic_DNA"/>
</dbReference>
<sequence length="690" mass="74383">MVTWGVADASSGGTDLASVGDEETVSSTALVEQLANCRERCEDAIPRPTAECYSGEAARLHVPCDDVTVTALDCDAQYTLASASELPSGSFLLSGTTETTPVAAADDPLASDAVRLYVRFDGPASLRPTDDGTGLSLWESKSVTVGFGETTTGLPRVQVPDTVDGLATGVSCLSAAHHTTSPSRSHPDQRDHPPLLTTGDTASVPGAIEDNRPATGIELRLPESVESVFVAAPLAYYLGAEVCVEERDRPVLIASGTDVRHEFSPLPALQDDVASLLRQVFYLDCLVRRMSPESAPEVLAACSLDPESVRALSPAGRLERYLSTPTERVRDAAPEWHLSTHVRPSLGRARCLPFLLDKLSLVYLSEGAELDRRDLLDRTLSDAYPTRGSTQQSSVLDPRGERGRVQGWLAPGTPIDAFKTTTTAYENRYRFRHRDNDRMQVTVVLNDSQMSDEQGTVTDIYRAADLPMDVTVSESLTTAELAAVFEAENDFVHFVGHCDDAGLRCPDGNLSASEVSRSRTRTFFLNACGSYEEGLNLVDCGAVAGAVTFNDVLDRHAALVGTAFARLLSNGFSIQRALQLARRRIVMGHDYAVVGDGTYALLPSPTDPVVVWVRESASGYDLVCEVVTTHAGDGYTLPFDGEVALNGRRTETTVTEETFVETLDSVSVPVIFDGGFHWSRDLATRLRTSA</sequence>
<keyword evidence="3" id="KW-1185">Reference proteome</keyword>
<organism evidence="2 3">
    <name type="scientific">Haloarcula rubra</name>
    <dbReference type="NCBI Taxonomy" id="2487747"/>
    <lineage>
        <taxon>Archaea</taxon>
        <taxon>Methanobacteriati</taxon>
        <taxon>Methanobacteriota</taxon>
        <taxon>Stenosarchaea group</taxon>
        <taxon>Halobacteria</taxon>
        <taxon>Halobacteriales</taxon>
        <taxon>Haloarculaceae</taxon>
        <taxon>Haloarcula</taxon>
    </lineage>
</organism>
<reference evidence="2 3" key="1">
    <citation type="submission" date="2021-06" db="EMBL/GenBank/DDBJ databases">
        <title>Halomicroarcula sp. a new haloarchaeum isolated from saline soil.</title>
        <authorList>
            <person name="Duran-Viseras A."/>
            <person name="Sanchez-Porro C."/>
            <person name="Ventosa A."/>
        </authorList>
    </citation>
    <scope>NUCLEOTIDE SEQUENCE [LARGE SCALE GENOMIC DNA]</scope>
    <source>
        <strain evidence="2 3">F13</strain>
    </source>
</reference>
<name>A0AAW4PSX9_9EURY</name>
<feature type="region of interest" description="Disordered" evidence="1">
    <location>
        <begin position="1"/>
        <end position="21"/>
    </location>
</feature>
<evidence type="ECO:0008006" key="4">
    <source>
        <dbReference type="Google" id="ProtNLM"/>
    </source>
</evidence>
<protein>
    <recommendedName>
        <fullName evidence="4">CHAT domain-containing protein</fullName>
    </recommendedName>
</protein>
<dbReference type="RefSeq" id="WP_220618454.1">
    <property type="nucleotide sequence ID" value="NZ_RKLR01000003.1"/>
</dbReference>
<comment type="caution">
    <text evidence="2">The sequence shown here is derived from an EMBL/GenBank/DDBJ whole genome shotgun (WGS) entry which is preliminary data.</text>
</comment>
<dbReference type="AlphaFoldDB" id="A0AAW4PSX9"/>
<accession>A0AAW4PSX9</accession>
<feature type="region of interest" description="Disordered" evidence="1">
    <location>
        <begin position="176"/>
        <end position="210"/>
    </location>
</feature>
<proteinExistence type="predicted"/>
<evidence type="ECO:0000313" key="2">
    <source>
        <dbReference type="EMBL" id="MBX0323488.1"/>
    </source>
</evidence>
<evidence type="ECO:0000313" key="3">
    <source>
        <dbReference type="Proteomes" id="UP001430377"/>
    </source>
</evidence>
<evidence type="ECO:0000256" key="1">
    <source>
        <dbReference type="SAM" id="MobiDB-lite"/>
    </source>
</evidence>